<proteinExistence type="predicted"/>
<evidence type="ECO:0000313" key="2">
    <source>
        <dbReference type="Proteomes" id="UP000830326"/>
    </source>
</evidence>
<gene>
    <name evidence="1" type="ORF">MUO15_06285</name>
</gene>
<organism evidence="1 2">
    <name type="scientific">Halobacillus amylolyticus</name>
    <dbReference type="NCBI Taxonomy" id="2932259"/>
    <lineage>
        <taxon>Bacteria</taxon>
        <taxon>Bacillati</taxon>
        <taxon>Bacillota</taxon>
        <taxon>Bacilli</taxon>
        <taxon>Bacillales</taxon>
        <taxon>Bacillaceae</taxon>
        <taxon>Halobacillus</taxon>
    </lineage>
</organism>
<name>A0ABY4HEL5_9BACI</name>
<dbReference type="RefSeq" id="WP_245034444.1">
    <property type="nucleotide sequence ID" value="NZ_CP095075.1"/>
</dbReference>
<keyword evidence="2" id="KW-1185">Reference proteome</keyword>
<dbReference type="Proteomes" id="UP000830326">
    <property type="component" value="Chromosome"/>
</dbReference>
<accession>A0ABY4HEL5</accession>
<dbReference type="InterPro" id="IPR058926">
    <property type="entry name" value="YmzB-like"/>
</dbReference>
<protein>
    <submittedName>
        <fullName evidence="1">Uncharacterized protein</fullName>
    </submittedName>
</protein>
<dbReference type="Pfam" id="PF25846">
    <property type="entry name" value="YmzB"/>
    <property type="match status" value="1"/>
</dbReference>
<sequence length="118" mass="13778">MSHEYLSVEEFNELLHKWSGEKIKISKQELDDHDETLMELNSISYSRNTRRMDEYEPMHALQLNGAGKIQTEAADPQTLPSAFYEIPLEDTTLYQFDDSRFSLITDRGIYTIELATDR</sequence>
<evidence type="ECO:0000313" key="1">
    <source>
        <dbReference type="EMBL" id="UOR13097.1"/>
    </source>
</evidence>
<reference evidence="1" key="1">
    <citation type="submission" date="2022-04" db="EMBL/GenBank/DDBJ databases">
        <title>Halobacillus sp. isolated from saltern.</title>
        <authorList>
            <person name="Won M."/>
            <person name="Lee C.-M."/>
            <person name="Woen H.-Y."/>
            <person name="Kwon S.-W."/>
        </authorList>
    </citation>
    <scope>NUCLEOTIDE SEQUENCE</scope>
    <source>
        <strain evidence="1">SSHM10-5</strain>
    </source>
</reference>
<dbReference type="EMBL" id="CP095075">
    <property type="protein sequence ID" value="UOR13097.1"/>
    <property type="molecule type" value="Genomic_DNA"/>
</dbReference>